<dbReference type="PRINTS" id="PR00046">
    <property type="entry name" value="SIGMA70FCT"/>
</dbReference>
<dbReference type="InterPro" id="IPR014284">
    <property type="entry name" value="RNA_pol_sigma-70_dom"/>
</dbReference>
<keyword evidence="4" id="KW-0238">DNA-binding</keyword>
<gene>
    <name evidence="8" type="ORF">FSB_LOCUS47322</name>
</gene>
<sequence length="550" mass="62692">MLHEQAAPAVTSMPSTSIARRSPTSVLLQEQCDENGLLLHMFKEDITPRAMLDKRQMETGASVHEEKNPGNSDQLMQDFERQLLHWPGLWNLFPSLQIGQNTFSSLTLQSVTTDLENPMDVEPCNVVAIAKKALSASKEAALLAEDSKYIGVDFDDSLSSGFGSRSLVPEEDKTVRSTRLLERRSKKRRGPKSEVMINEAYISRNVDVKRKINEGFDPNDPLRLFLWGPETKQLLTFKEESELIAQVQDLIKLEQVKSRLQSHFGREPTLVEWAEGAGLSYRVLQSQLHSCNSSRKKLIYANLRMVVHIAKQYLGRGLSFQDLLQEGSMGLMKSVGKFKPQAGCRFGTYAYWWIRQTIRKAIFQHSRSIRLPENVHTLLGKVMESKRVLIQEGNHHPTKEELARRVGITVDKLEKLLYTTRKPLSMQQPVWSDQDTTFQEVTADSSIEIPDVSVAKQLMRRHVRSLLSILSPRERQIIRLRYGIEDSKQKSLSEIGNIFGLSKERGYGVLAIWLGFWYFKRPMEICCYSFCLLKVELPLAVASNLEDVPT</sequence>
<evidence type="ECO:0000256" key="6">
    <source>
        <dbReference type="SAM" id="MobiDB-lite"/>
    </source>
</evidence>
<dbReference type="PROSITE" id="PS00715">
    <property type="entry name" value="SIGMA70_1"/>
    <property type="match status" value="1"/>
</dbReference>
<dbReference type="Gene3D" id="1.20.120.1810">
    <property type="match status" value="1"/>
</dbReference>
<evidence type="ECO:0000256" key="3">
    <source>
        <dbReference type="ARBA" id="ARBA00023082"/>
    </source>
</evidence>
<dbReference type="SUPFAM" id="SSF88946">
    <property type="entry name" value="Sigma2 domain of RNA polymerase sigma factors"/>
    <property type="match status" value="1"/>
</dbReference>
<dbReference type="GO" id="GO:0071482">
    <property type="term" value="P:cellular response to light stimulus"/>
    <property type="evidence" value="ECO:0007669"/>
    <property type="project" value="UniProtKB-ARBA"/>
</dbReference>
<dbReference type="InterPro" id="IPR000943">
    <property type="entry name" value="RNA_pol_sigma70"/>
</dbReference>
<dbReference type="InterPro" id="IPR007630">
    <property type="entry name" value="RNA_pol_sigma70_r4"/>
</dbReference>
<name>A0A2N9I5X4_FAGSY</name>
<dbReference type="EMBL" id="OIVN01004824">
    <property type="protein sequence ID" value="SPD19440.1"/>
    <property type="molecule type" value="Genomic_DNA"/>
</dbReference>
<dbReference type="InterPro" id="IPR036388">
    <property type="entry name" value="WH-like_DNA-bd_sf"/>
</dbReference>
<evidence type="ECO:0000256" key="5">
    <source>
        <dbReference type="ARBA" id="ARBA00023163"/>
    </source>
</evidence>
<evidence type="ECO:0000313" key="8">
    <source>
        <dbReference type="EMBL" id="SPD19440.1"/>
    </source>
</evidence>
<evidence type="ECO:0000256" key="4">
    <source>
        <dbReference type="ARBA" id="ARBA00023125"/>
    </source>
</evidence>
<feature type="compositionally biased region" description="Polar residues" evidence="6">
    <location>
        <begin position="12"/>
        <end position="24"/>
    </location>
</feature>
<keyword evidence="3" id="KW-0731">Sigma factor</keyword>
<protein>
    <recommendedName>
        <fullName evidence="7">RNA polymerase sigma-70 domain-containing protein</fullName>
    </recommendedName>
</protein>
<dbReference type="PANTHER" id="PTHR30603">
    <property type="entry name" value="RNA POLYMERASE SIGMA FACTOR RPO"/>
    <property type="match status" value="1"/>
</dbReference>
<evidence type="ECO:0000256" key="2">
    <source>
        <dbReference type="ARBA" id="ARBA00023015"/>
    </source>
</evidence>
<dbReference type="GO" id="GO:0006352">
    <property type="term" value="P:DNA-templated transcription initiation"/>
    <property type="evidence" value="ECO:0007669"/>
    <property type="project" value="InterPro"/>
</dbReference>
<dbReference type="Pfam" id="PF04542">
    <property type="entry name" value="Sigma70_r2"/>
    <property type="match status" value="1"/>
</dbReference>
<feature type="region of interest" description="Disordered" evidence="6">
    <location>
        <begin position="1"/>
        <end position="24"/>
    </location>
</feature>
<keyword evidence="2" id="KW-0805">Transcription regulation</keyword>
<feature type="domain" description="RNA polymerase sigma-70" evidence="7">
    <location>
        <begin position="322"/>
        <end position="335"/>
    </location>
</feature>
<dbReference type="InterPro" id="IPR013324">
    <property type="entry name" value="RNA_pol_sigma_r3/r4-like"/>
</dbReference>
<dbReference type="InterPro" id="IPR007624">
    <property type="entry name" value="RNA_pol_sigma70_r3"/>
</dbReference>
<proteinExistence type="inferred from homology"/>
<organism evidence="8">
    <name type="scientific">Fagus sylvatica</name>
    <name type="common">Beechnut</name>
    <dbReference type="NCBI Taxonomy" id="28930"/>
    <lineage>
        <taxon>Eukaryota</taxon>
        <taxon>Viridiplantae</taxon>
        <taxon>Streptophyta</taxon>
        <taxon>Embryophyta</taxon>
        <taxon>Tracheophyta</taxon>
        <taxon>Spermatophyta</taxon>
        <taxon>Magnoliopsida</taxon>
        <taxon>eudicotyledons</taxon>
        <taxon>Gunneridae</taxon>
        <taxon>Pentapetalae</taxon>
        <taxon>rosids</taxon>
        <taxon>fabids</taxon>
        <taxon>Fagales</taxon>
        <taxon>Fagaceae</taxon>
        <taxon>Fagus</taxon>
    </lineage>
</organism>
<dbReference type="CDD" id="cd06171">
    <property type="entry name" value="Sigma70_r4"/>
    <property type="match status" value="1"/>
</dbReference>
<dbReference type="SUPFAM" id="SSF88659">
    <property type="entry name" value="Sigma3 and sigma4 domains of RNA polymerase sigma factors"/>
    <property type="match status" value="2"/>
</dbReference>
<dbReference type="PANTHER" id="PTHR30603:SF45">
    <property type="entry name" value="RNA POLYMERASE SIGMA FACTOR SIGF, CHLOROPLASTIC"/>
    <property type="match status" value="1"/>
</dbReference>
<dbReference type="InterPro" id="IPR007627">
    <property type="entry name" value="RNA_pol_sigma70_r2"/>
</dbReference>
<keyword evidence="5" id="KW-0804">Transcription</keyword>
<dbReference type="InterPro" id="IPR013325">
    <property type="entry name" value="RNA_pol_sigma_r2"/>
</dbReference>
<dbReference type="Pfam" id="PF04539">
    <property type="entry name" value="Sigma70_r3"/>
    <property type="match status" value="1"/>
</dbReference>
<reference evidence="8" key="1">
    <citation type="submission" date="2018-02" db="EMBL/GenBank/DDBJ databases">
        <authorList>
            <person name="Cohen D.B."/>
            <person name="Kent A.D."/>
        </authorList>
    </citation>
    <scope>NUCLEOTIDE SEQUENCE</scope>
</reference>
<dbReference type="GO" id="GO:0003677">
    <property type="term" value="F:DNA binding"/>
    <property type="evidence" value="ECO:0007669"/>
    <property type="project" value="UniProtKB-KW"/>
</dbReference>
<dbReference type="GO" id="GO:0016987">
    <property type="term" value="F:sigma factor activity"/>
    <property type="evidence" value="ECO:0007669"/>
    <property type="project" value="UniProtKB-KW"/>
</dbReference>
<dbReference type="Pfam" id="PF04545">
    <property type="entry name" value="Sigma70_r4"/>
    <property type="match status" value="1"/>
</dbReference>
<dbReference type="InterPro" id="IPR050239">
    <property type="entry name" value="Sigma-70_RNA_pol_init_factors"/>
</dbReference>
<accession>A0A2N9I5X4</accession>
<dbReference type="Gene3D" id="1.10.10.10">
    <property type="entry name" value="Winged helix-like DNA-binding domain superfamily/Winged helix DNA-binding domain"/>
    <property type="match status" value="2"/>
</dbReference>
<dbReference type="AlphaFoldDB" id="A0A2N9I5X4"/>
<evidence type="ECO:0000259" key="7">
    <source>
        <dbReference type="PROSITE" id="PS00715"/>
    </source>
</evidence>
<evidence type="ECO:0000256" key="1">
    <source>
        <dbReference type="ARBA" id="ARBA00007788"/>
    </source>
</evidence>
<dbReference type="NCBIfam" id="TIGR02937">
    <property type="entry name" value="sigma70-ECF"/>
    <property type="match status" value="1"/>
</dbReference>
<comment type="similarity">
    <text evidence="1">Belongs to the sigma-70 factor family.</text>
</comment>